<feature type="binding site" evidence="7">
    <location>
        <position position="331"/>
    </location>
    <ligand>
        <name>phosphoenolpyruvate</name>
        <dbReference type="ChEBI" id="CHEBI:58702"/>
    </ligand>
</feature>
<feature type="binding site" evidence="7">
    <location>
        <position position="26"/>
    </location>
    <ligand>
        <name>3-phosphoshikimate</name>
        <dbReference type="ChEBI" id="CHEBI:145989"/>
    </ligand>
</feature>
<evidence type="ECO:0000256" key="1">
    <source>
        <dbReference type="ARBA" id="ARBA00004811"/>
    </source>
</evidence>
<dbReference type="GO" id="GO:0009073">
    <property type="term" value="P:aromatic amino acid family biosynthetic process"/>
    <property type="evidence" value="ECO:0007669"/>
    <property type="project" value="UniProtKB-KW"/>
</dbReference>
<dbReference type="InterPro" id="IPR036968">
    <property type="entry name" value="Enolpyruvate_Tfrase_sf"/>
</dbReference>
<dbReference type="GO" id="GO:0009423">
    <property type="term" value="P:chorismate biosynthetic process"/>
    <property type="evidence" value="ECO:0007669"/>
    <property type="project" value="UniProtKB-UniRule"/>
</dbReference>
<feature type="binding site" evidence="7">
    <location>
        <position position="156"/>
    </location>
    <ligand>
        <name>3-phosphoshikimate</name>
        <dbReference type="ChEBI" id="CHEBI:145989"/>
    </ligand>
</feature>
<evidence type="ECO:0000313" key="10">
    <source>
        <dbReference type="Proteomes" id="UP000466586"/>
    </source>
</evidence>
<evidence type="ECO:0000256" key="2">
    <source>
        <dbReference type="ARBA" id="ARBA00009948"/>
    </source>
</evidence>
<dbReference type="Pfam" id="PF00275">
    <property type="entry name" value="EPSP_synthase"/>
    <property type="match status" value="1"/>
</dbReference>
<dbReference type="EMBL" id="WVHT01000006">
    <property type="protein sequence ID" value="MXV52097.1"/>
    <property type="molecule type" value="Genomic_DNA"/>
</dbReference>
<organism evidence="9 10">
    <name type="scientific">Hufsiella arboris</name>
    <dbReference type="NCBI Taxonomy" id="2695275"/>
    <lineage>
        <taxon>Bacteria</taxon>
        <taxon>Pseudomonadati</taxon>
        <taxon>Bacteroidota</taxon>
        <taxon>Sphingobacteriia</taxon>
        <taxon>Sphingobacteriales</taxon>
        <taxon>Sphingobacteriaceae</taxon>
        <taxon>Hufsiella</taxon>
    </lineage>
</organism>
<dbReference type="InterPro" id="IPR006264">
    <property type="entry name" value="EPSP_synthase"/>
</dbReference>
<feature type="binding site" evidence="7">
    <location>
        <position position="158"/>
    </location>
    <ligand>
        <name>3-phosphoshikimate</name>
        <dbReference type="ChEBI" id="CHEBI:145989"/>
    </ligand>
</feature>
<dbReference type="AlphaFoldDB" id="A0A7K1YBY0"/>
<comment type="pathway">
    <text evidence="1 7">Metabolic intermediate biosynthesis; chorismate biosynthesis; chorismate from D-erythrose 4-phosphate and phosphoenolpyruvate: step 6/7.</text>
</comment>
<dbReference type="HAMAP" id="MF_00210">
    <property type="entry name" value="EPSP_synth"/>
    <property type="match status" value="1"/>
</dbReference>
<dbReference type="NCBIfam" id="TIGR01356">
    <property type="entry name" value="aroA"/>
    <property type="match status" value="1"/>
</dbReference>
<keyword evidence="5 7" id="KW-0057">Aromatic amino acid biosynthesis</keyword>
<dbReference type="InterPro" id="IPR013792">
    <property type="entry name" value="RNA3'P_cycl/enolpyr_Trfase_a/b"/>
</dbReference>
<protein>
    <recommendedName>
        <fullName evidence="7">3-phosphoshikimate 1-carboxyvinyltransferase</fullName>
        <ecNumber evidence="7">2.5.1.19</ecNumber>
    </recommendedName>
    <alternativeName>
        <fullName evidence="7">5-enolpyruvylshikimate-3-phosphate synthase</fullName>
        <shortName evidence="7">EPSP synthase</shortName>
        <shortName evidence="7">EPSPS</shortName>
    </alternativeName>
</protein>
<evidence type="ECO:0000313" key="9">
    <source>
        <dbReference type="EMBL" id="MXV52097.1"/>
    </source>
</evidence>
<dbReference type="EC" id="2.5.1.19" evidence="7"/>
<dbReference type="Gene3D" id="3.65.10.10">
    <property type="entry name" value="Enolpyruvate transferase domain"/>
    <property type="match status" value="2"/>
</dbReference>
<evidence type="ECO:0000256" key="4">
    <source>
        <dbReference type="ARBA" id="ARBA00022679"/>
    </source>
</evidence>
<feature type="binding site" evidence="7">
    <location>
        <position position="327"/>
    </location>
    <ligand>
        <name>3-phosphoshikimate</name>
        <dbReference type="ChEBI" id="CHEBI:145989"/>
    </ligand>
</feature>
<dbReference type="SUPFAM" id="SSF55205">
    <property type="entry name" value="EPT/RTPC-like"/>
    <property type="match status" value="1"/>
</dbReference>
<evidence type="ECO:0000256" key="5">
    <source>
        <dbReference type="ARBA" id="ARBA00023141"/>
    </source>
</evidence>
<dbReference type="RefSeq" id="WP_160845274.1">
    <property type="nucleotide sequence ID" value="NZ_WVHT01000006.1"/>
</dbReference>
<proteinExistence type="inferred from homology"/>
<reference evidence="9 10" key="1">
    <citation type="submission" date="2019-11" db="EMBL/GenBank/DDBJ databases">
        <title>Pedobacter sp. HMF7647 Genome sequencing and assembly.</title>
        <authorList>
            <person name="Kang H."/>
            <person name="Kim H."/>
            <person name="Joh K."/>
        </authorList>
    </citation>
    <scope>NUCLEOTIDE SEQUENCE [LARGE SCALE GENOMIC DNA]</scope>
    <source>
        <strain evidence="9 10">HMF7647</strain>
    </source>
</reference>
<feature type="binding site" evidence="7">
    <location>
        <position position="400"/>
    </location>
    <ligand>
        <name>phosphoenolpyruvate</name>
        <dbReference type="ChEBI" id="CHEBI:58702"/>
    </ligand>
</feature>
<gene>
    <name evidence="7 9" type="primary">aroA</name>
    <name evidence="9" type="ORF">GS399_14050</name>
</gene>
<evidence type="ECO:0000256" key="6">
    <source>
        <dbReference type="ARBA" id="ARBA00044633"/>
    </source>
</evidence>
<comment type="caution">
    <text evidence="7">Lacks conserved residue(s) required for the propagation of feature annotation.</text>
</comment>
<name>A0A7K1YBY0_9SPHI</name>
<feature type="binding site" evidence="7">
    <location>
        <position position="184"/>
    </location>
    <ligand>
        <name>3-phosphoshikimate</name>
        <dbReference type="ChEBI" id="CHEBI:145989"/>
    </ligand>
</feature>
<dbReference type="PANTHER" id="PTHR21090:SF5">
    <property type="entry name" value="PENTAFUNCTIONAL AROM POLYPEPTIDE"/>
    <property type="match status" value="1"/>
</dbReference>
<dbReference type="UniPathway" id="UPA00053">
    <property type="reaction ID" value="UER00089"/>
</dbReference>
<feature type="binding site" evidence="7">
    <location>
        <position position="300"/>
    </location>
    <ligand>
        <name>3-phosphoshikimate</name>
        <dbReference type="ChEBI" id="CHEBI:145989"/>
    </ligand>
</feature>
<dbReference type="PIRSF" id="PIRSF000505">
    <property type="entry name" value="EPSPS"/>
    <property type="match status" value="1"/>
</dbReference>
<keyword evidence="4 7" id="KW-0808">Transferase</keyword>
<dbReference type="Proteomes" id="UP000466586">
    <property type="component" value="Unassembled WGS sequence"/>
</dbReference>
<comment type="function">
    <text evidence="7">Catalyzes the transfer of the enolpyruvyl moiety of phosphoenolpyruvate (PEP) to the 5-hydroxyl of shikimate-3-phosphate (S3P) to produce enolpyruvyl shikimate-3-phosphate and inorganic phosphate.</text>
</comment>
<dbReference type="GO" id="GO:0003866">
    <property type="term" value="F:3-phosphoshikimate 1-carboxyvinyltransferase activity"/>
    <property type="evidence" value="ECO:0007669"/>
    <property type="project" value="UniProtKB-UniRule"/>
</dbReference>
<comment type="subcellular location">
    <subcellularLocation>
        <location evidence="7">Cytoplasm</location>
    </subcellularLocation>
</comment>
<dbReference type="GO" id="GO:0005737">
    <property type="term" value="C:cytoplasm"/>
    <property type="evidence" value="ECO:0007669"/>
    <property type="project" value="UniProtKB-SubCell"/>
</dbReference>
<feature type="binding site" evidence="7">
    <location>
        <position position="30"/>
    </location>
    <ligand>
        <name>3-phosphoshikimate</name>
        <dbReference type="ChEBI" id="CHEBI:145989"/>
    </ligand>
</feature>
<keyword evidence="7" id="KW-0963">Cytoplasm</keyword>
<feature type="binding site" evidence="7">
    <location>
        <position position="25"/>
    </location>
    <ligand>
        <name>3-phosphoshikimate</name>
        <dbReference type="ChEBI" id="CHEBI:145989"/>
    </ligand>
</feature>
<evidence type="ECO:0000259" key="8">
    <source>
        <dbReference type="Pfam" id="PF00275"/>
    </source>
</evidence>
<accession>A0A7K1YBY0</accession>
<comment type="similarity">
    <text evidence="2 7">Belongs to the EPSP synthase family.</text>
</comment>
<feature type="binding site" evidence="7">
    <location>
        <position position="375"/>
    </location>
    <ligand>
        <name>phosphoenolpyruvate</name>
        <dbReference type="ChEBI" id="CHEBI:58702"/>
    </ligand>
</feature>
<dbReference type="GO" id="GO:0008652">
    <property type="term" value="P:amino acid biosynthetic process"/>
    <property type="evidence" value="ECO:0007669"/>
    <property type="project" value="UniProtKB-KW"/>
</dbReference>
<feature type="binding site" evidence="7">
    <location>
        <position position="81"/>
    </location>
    <ligand>
        <name>phosphoenolpyruvate</name>
        <dbReference type="ChEBI" id="CHEBI:58702"/>
    </ligand>
</feature>
<feature type="active site" description="Proton acceptor" evidence="7">
    <location>
        <position position="300"/>
    </location>
</feature>
<comment type="caution">
    <text evidence="9">The sequence shown here is derived from an EMBL/GenBank/DDBJ whole genome shotgun (WGS) entry which is preliminary data.</text>
</comment>
<feature type="binding site" evidence="7">
    <location>
        <position position="158"/>
    </location>
    <ligand>
        <name>phosphoenolpyruvate</name>
        <dbReference type="ChEBI" id="CHEBI:58702"/>
    </ligand>
</feature>
<keyword evidence="3 7" id="KW-0028">Amino-acid biosynthesis</keyword>
<evidence type="ECO:0000256" key="7">
    <source>
        <dbReference type="HAMAP-Rule" id="MF_00210"/>
    </source>
</evidence>
<evidence type="ECO:0000256" key="3">
    <source>
        <dbReference type="ARBA" id="ARBA00022605"/>
    </source>
</evidence>
<feature type="binding site" evidence="7">
    <location>
        <position position="109"/>
    </location>
    <ligand>
        <name>phosphoenolpyruvate</name>
        <dbReference type="ChEBI" id="CHEBI:58702"/>
    </ligand>
</feature>
<comment type="subunit">
    <text evidence="7">Monomer.</text>
</comment>
<comment type="catalytic activity">
    <reaction evidence="6">
        <text>3-phosphoshikimate + phosphoenolpyruvate = 5-O-(1-carboxyvinyl)-3-phosphoshikimate + phosphate</text>
        <dbReference type="Rhea" id="RHEA:21256"/>
        <dbReference type="ChEBI" id="CHEBI:43474"/>
        <dbReference type="ChEBI" id="CHEBI:57701"/>
        <dbReference type="ChEBI" id="CHEBI:58702"/>
        <dbReference type="ChEBI" id="CHEBI:145989"/>
        <dbReference type="EC" id="2.5.1.19"/>
    </reaction>
    <physiologicalReaction direction="left-to-right" evidence="6">
        <dbReference type="Rhea" id="RHEA:21257"/>
    </physiologicalReaction>
</comment>
<keyword evidence="10" id="KW-1185">Reference proteome</keyword>
<sequence length="424" mass="45958">MNSQAIALSNLNNSFHGTIQLTGSKSESNRALILQALSDGLIEVKNLSSAADTVTLNNLLKELSGVNSAGESTEISVGPAGTAMRFLTAYAAVKGTKVTITGSERMKQRPIGILVNSLLDLGAKISYSETAGFPPVKITGNFNQKTAKVKVKGSISSQYITALLLVAPTLSKGITIEIEGDLTSKPYVEMTLAMMGQCGINHTWHDNQVKIGAQTFKPSTITVEPDWSAASYWYSVAALCNDATIKLPFLKKDSLQGDNRIAEIMSHLGVETTYEEDGITIVNTGKKLDQTDFDFKECPDLAQTVIACCAALGYNATFTGLETLKIKETDRVAALQNELAKLNVTLTENNGSYFLDSEGKQIPDEVSFSTYEDHRMAMAFAPLALVINKVIIEDPEVVEKSYPHFWEDMKKAGFEIKTSELAKS</sequence>
<feature type="binding site" evidence="7">
    <location>
        <position position="157"/>
    </location>
    <ligand>
        <name>3-phosphoshikimate</name>
        <dbReference type="ChEBI" id="CHEBI:145989"/>
    </ligand>
</feature>
<feature type="domain" description="Enolpyruvate transferase" evidence="8">
    <location>
        <begin position="14"/>
        <end position="409"/>
    </location>
</feature>
<dbReference type="PANTHER" id="PTHR21090">
    <property type="entry name" value="AROM/DEHYDROQUINATE SYNTHASE"/>
    <property type="match status" value="1"/>
</dbReference>
<dbReference type="CDD" id="cd01556">
    <property type="entry name" value="EPSP_synthase"/>
    <property type="match status" value="1"/>
</dbReference>
<dbReference type="InterPro" id="IPR001986">
    <property type="entry name" value="Enolpyruvate_Tfrase_dom"/>
</dbReference>
<feature type="binding site" evidence="7">
    <location>
        <position position="25"/>
    </location>
    <ligand>
        <name>phosphoenolpyruvate</name>
        <dbReference type="ChEBI" id="CHEBI:58702"/>
    </ligand>
</feature>